<accession>A0A3N4VBD0</accession>
<reference evidence="2 3" key="1">
    <citation type="submission" date="2018-11" db="EMBL/GenBank/DDBJ databases">
        <title>Genomic Encyclopedia of Type Strains, Phase IV (KMG-IV): sequencing the most valuable type-strain genomes for metagenomic binning, comparative biology and taxonomic classification.</title>
        <authorList>
            <person name="Goeker M."/>
        </authorList>
    </citation>
    <scope>NUCLEOTIDE SEQUENCE [LARGE SCALE GENOMIC DNA]</scope>
    <source>
        <strain evidence="2 3">DSM 25623</strain>
    </source>
</reference>
<feature type="transmembrane region" description="Helical" evidence="1">
    <location>
        <begin position="206"/>
        <end position="229"/>
    </location>
</feature>
<dbReference type="RefSeq" id="WP_123770085.1">
    <property type="nucleotide sequence ID" value="NZ_RKQN01000002.1"/>
</dbReference>
<sequence>MKIEALTVALRPRTAWEAFELGAALVRRHAGAIWRPWLWASLPALLLCNALAWAADALWAAGLAMWWLKPAFDRIPLYVLSRAVFGEVPDARATLRAQLRWGLRWLPAYLTWRRLGPLRALYLPVDLLEGAAGADARARRRALGTPVYGVAGLLTLVCVHFEIALYLGLSVLALLFVPNEYLPQVAQRAWALLAESPDGLVLGFNLATWAATSLVEPFYVGAGFGLYLNRRTEIEAWDIELSLRRLRARLSTAAAALALVAAGALAVAPRAAAQERAPAPAPRAAPAADAGADARHTPLATVFGGRLADDRSLREAVRRAYADPSVSPKRTVHVWKKKHPDAPKAHKPASAPLRALGALVAAVGEYGLWLLFAALVLALLLTAKRWLPWLRDGVARERREPGEIRHQALDAAAPLPDDVAGAARRLWREGREREALALAYRASVAAMARRAQWVPVPGATEAECLRAARRLPQAEDRDLFARAVRVWQYAAYAQRLPGAEEFEALLAALARRFWQAPAADAAERPA</sequence>
<gene>
    <name evidence="2" type="ORF">EDC50_1747</name>
</gene>
<dbReference type="EMBL" id="RKQN01000002">
    <property type="protein sequence ID" value="RPE79918.1"/>
    <property type="molecule type" value="Genomic_DNA"/>
</dbReference>
<dbReference type="Proteomes" id="UP000269708">
    <property type="component" value="Unassembled WGS sequence"/>
</dbReference>
<feature type="transmembrane region" description="Helical" evidence="1">
    <location>
        <begin position="356"/>
        <end position="381"/>
    </location>
</feature>
<evidence type="ECO:0000313" key="3">
    <source>
        <dbReference type="Proteomes" id="UP000269708"/>
    </source>
</evidence>
<evidence type="ECO:0000256" key="1">
    <source>
        <dbReference type="SAM" id="Phobius"/>
    </source>
</evidence>
<protein>
    <submittedName>
        <fullName evidence="2">Uncharacterized protein DUF4129</fullName>
    </submittedName>
</protein>
<keyword evidence="1" id="KW-1133">Transmembrane helix</keyword>
<keyword evidence="1" id="KW-0472">Membrane</keyword>
<evidence type="ECO:0000313" key="2">
    <source>
        <dbReference type="EMBL" id="RPE79918.1"/>
    </source>
</evidence>
<comment type="caution">
    <text evidence="2">The sequence shown here is derived from an EMBL/GenBank/DDBJ whole genome shotgun (WGS) entry which is preliminary data.</text>
</comment>
<organism evidence="2 3">
    <name type="scientific">Vulcaniibacterium tengchongense</name>
    <dbReference type="NCBI Taxonomy" id="1273429"/>
    <lineage>
        <taxon>Bacteria</taxon>
        <taxon>Pseudomonadati</taxon>
        <taxon>Pseudomonadota</taxon>
        <taxon>Gammaproteobacteria</taxon>
        <taxon>Lysobacterales</taxon>
        <taxon>Lysobacteraceae</taxon>
        <taxon>Vulcaniibacterium</taxon>
    </lineage>
</organism>
<dbReference type="AlphaFoldDB" id="A0A3N4VBD0"/>
<name>A0A3N4VBD0_9GAMM</name>
<feature type="transmembrane region" description="Helical" evidence="1">
    <location>
        <begin position="147"/>
        <end position="177"/>
    </location>
</feature>
<feature type="transmembrane region" description="Helical" evidence="1">
    <location>
        <begin position="250"/>
        <end position="268"/>
    </location>
</feature>
<keyword evidence="1" id="KW-0812">Transmembrane</keyword>
<keyword evidence="3" id="KW-1185">Reference proteome</keyword>
<proteinExistence type="predicted"/>